<dbReference type="Pfam" id="PF00126">
    <property type="entry name" value="HTH_1"/>
    <property type="match status" value="1"/>
</dbReference>
<evidence type="ECO:0000313" key="6">
    <source>
        <dbReference type="EMBL" id="ACB76725.1"/>
    </source>
</evidence>
<feature type="domain" description="HTH lysR-type" evidence="5">
    <location>
        <begin position="1"/>
        <end position="60"/>
    </location>
</feature>
<evidence type="ECO:0000313" key="7">
    <source>
        <dbReference type="Proteomes" id="UP000007013"/>
    </source>
</evidence>
<dbReference type="Proteomes" id="UP000007013">
    <property type="component" value="Chromosome"/>
</dbReference>
<dbReference type="SUPFAM" id="SSF53850">
    <property type="entry name" value="Periplasmic binding protein-like II"/>
    <property type="match status" value="1"/>
</dbReference>
<dbReference type="RefSeq" id="WP_012376254.1">
    <property type="nucleotide sequence ID" value="NC_010571.1"/>
</dbReference>
<dbReference type="InterPro" id="IPR036390">
    <property type="entry name" value="WH_DNA-bd_sf"/>
</dbReference>
<dbReference type="GO" id="GO:0003677">
    <property type="term" value="F:DNA binding"/>
    <property type="evidence" value="ECO:0007669"/>
    <property type="project" value="UniProtKB-KW"/>
</dbReference>
<dbReference type="PROSITE" id="PS50931">
    <property type="entry name" value="HTH_LYSR"/>
    <property type="match status" value="1"/>
</dbReference>
<evidence type="ECO:0000256" key="4">
    <source>
        <dbReference type="ARBA" id="ARBA00023163"/>
    </source>
</evidence>
<dbReference type="InterPro" id="IPR005119">
    <property type="entry name" value="LysR_subst-bd"/>
</dbReference>
<dbReference type="KEGG" id="ote:Oter_3448"/>
<evidence type="ECO:0000256" key="3">
    <source>
        <dbReference type="ARBA" id="ARBA00023125"/>
    </source>
</evidence>
<dbReference type="GO" id="GO:0032993">
    <property type="term" value="C:protein-DNA complex"/>
    <property type="evidence" value="ECO:0007669"/>
    <property type="project" value="TreeGrafter"/>
</dbReference>
<sequence length="295" mass="32614">MNPQRLDWFVKVARCGGISQAVRRLPHTIQQPALSEHMTELEEELGTKLFIRQPFKLLGPGRELLRLAGPFFDELTALVERLRDRREHLRLAVTELVRPEGLSRLITTLEAAHPGLRCTVSSERWPEVGDSLRNGTVDLALTLRGEARLPGVSMRDLAELPLALLVPTGSALRDPEELWRNQPITQRLICPGPAHAVTEMFERGLGLARMHWPVAIEVDSLRRLIDLVGAGGGVGVTVMAPWLVRRRDVRVLPLSGFAPVHLAVFWKSPPQAIVREAVEASVAVLGEASPEAMAV</sequence>
<dbReference type="STRING" id="452637.Oter_3448"/>
<dbReference type="CDD" id="cd05466">
    <property type="entry name" value="PBP2_LTTR_substrate"/>
    <property type="match status" value="1"/>
</dbReference>
<keyword evidence="3" id="KW-0238">DNA-binding</keyword>
<name>B1ZV58_OPITP</name>
<dbReference type="Pfam" id="PF03466">
    <property type="entry name" value="LysR_substrate"/>
    <property type="match status" value="1"/>
</dbReference>
<dbReference type="HOGENOM" id="CLU_039613_6_1_0"/>
<accession>B1ZV58</accession>
<comment type="similarity">
    <text evidence="1">Belongs to the LysR transcriptional regulatory family.</text>
</comment>
<dbReference type="InterPro" id="IPR036388">
    <property type="entry name" value="WH-like_DNA-bd_sf"/>
</dbReference>
<dbReference type="Gene3D" id="3.40.190.290">
    <property type="match status" value="1"/>
</dbReference>
<reference evidence="6 7" key="1">
    <citation type="journal article" date="2011" name="J. Bacteriol.">
        <title>Genome sequence of the verrucomicrobium Opitutus terrae PB90-1, an abundant inhabitant of rice paddy soil ecosystems.</title>
        <authorList>
            <person name="van Passel M.W."/>
            <person name="Kant R."/>
            <person name="Palva A."/>
            <person name="Copeland A."/>
            <person name="Lucas S."/>
            <person name="Lapidus A."/>
            <person name="Glavina del Rio T."/>
            <person name="Pitluck S."/>
            <person name="Goltsman E."/>
            <person name="Clum A."/>
            <person name="Sun H."/>
            <person name="Schmutz J."/>
            <person name="Larimer F.W."/>
            <person name="Land M.L."/>
            <person name="Hauser L."/>
            <person name="Kyrpides N."/>
            <person name="Mikhailova N."/>
            <person name="Richardson P.P."/>
            <person name="Janssen P.H."/>
            <person name="de Vos W.M."/>
            <person name="Smidt H."/>
        </authorList>
    </citation>
    <scope>NUCLEOTIDE SEQUENCE [LARGE SCALE GENOMIC DNA]</scope>
    <source>
        <strain evidence="7">DSM 11246 / JCM 15787 / PB90-1</strain>
    </source>
</reference>
<proteinExistence type="inferred from homology"/>
<organism evidence="6 7">
    <name type="scientific">Opitutus terrae (strain DSM 11246 / JCM 15787 / PB90-1)</name>
    <dbReference type="NCBI Taxonomy" id="452637"/>
    <lineage>
        <taxon>Bacteria</taxon>
        <taxon>Pseudomonadati</taxon>
        <taxon>Verrucomicrobiota</taxon>
        <taxon>Opitutia</taxon>
        <taxon>Opitutales</taxon>
        <taxon>Opitutaceae</taxon>
        <taxon>Opitutus</taxon>
    </lineage>
</organism>
<gene>
    <name evidence="6" type="ordered locus">Oter_3448</name>
</gene>
<dbReference type="PANTHER" id="PTHR30346">
    <property type="entry name" value="TRANSCRIPTIONAL DUAL REGULATOR HCAR-RELATED"/>
    <property type="match status" value="1"/>
</dbReference>
<keyword evidence="2" id="KW-0805">Transcription regulation</keyword>
<dbReference type="OrthoDB" id="9785745at2"/>
<keyword evidence="7" id="KW-1185">Reference proteome</keyword>
<evidence type="ECO:0000256" key="2">
    <source>
        <dbReference type="ARBA" id="ARBA00023015"/>
    </source>
</evidence>
<dbReference type="AlphaFoldDB" id="B1ZV58"/>
<dbReference type="eggNOG" id="COG0583">
    <property type="taxonomic scope" value="Bacteria"/>
</dbReference>
<dbReference type="Gene3D" id="1.10.10.10">
    <property type="entry name" value="Winged helix-like DNA-binding domain superfamily/Winged helix DNA-binding domain"/>
    <property type="match status" value="1"/>
</dbReference>
<dbReference type="InterPro" id="IPR000847">
    <property type="entry name" value="LysR_HTH_N"/>
</dbReference>
<dbReference type="PANTHER" id="PTHR30346:SF29">
    <property type="entry name" value="LYSR SUBSTRATE-BINDING"/>
    <property type="match status" value="1"/>
</dbReference>
<protein>
    <submittedName>
        <fullName evidence="6">Transcriptional regulator, LysR family</fullName>
    </submittedName>
</protein>
<keyword evidence="4" id="KW-0804">Transcription</keyword>
<dbReference type="EMBL" id="CP001032">
    <property type="protein sequence ID" value="ACB76725.1"/>
    <property type="molecule type" value="Genomic_DNA"/>
</dbReference>
<evidence type="ECO:0000259" key="5">
    <source>
        <dbReference type="PROSITE" id="PS50931"/>
    </source>
</evidence>
<evidence type="ECO:0000256" key="1">
    <source>
        <dbReference type="ARBA" id="ARBA00009437"/>
    </source>
</evidence>
<dbReference type="SUPFAM" id="SSF46785">
    <property type="entry name" value="Winged helix' DNA-binding domain"/>
    <property type="match status" value="1"/>
</dbReference>
<dbReference type="GO" id="GO:0003700">
    <property type="term" value="F:DNA-binding transcription factor activity"/>
    <property type="evidence" value="ECO:0007669"/>
    <property type="project" value="InterPro"/>
</dbReference>